<evidence type="ECO:0000256" key="1">
    <source>
        <dbReference type="SAM" id="Phobius"/>
    </source>
</evidence>
<keyword evidence="1" id="KW-1133">Transmembrane helix</keyword>
<feature type="transmembrane region" description="Helical" evidence="1">
    <location>
        <begin position="186"/>
        <end position="204"/>
    </location>
</feature>
<evidence type="ECO:0000313" key="2">
    <source>
        <dbReference type="EMBL" id="MWV26616.1"/>
    </source>
</evidence>
<dbReference type="AlphaFoldDB" id="A0A844X9I9"/>
<organism evidence="2 3">
    <name type="scientific">Aurantiacibacter rhizosphaerae</name>
    <dbReference type="NCBI Taxonomy" id="2691582"/>
    <lineage>
        <taxon>Bacteria</taxon>
        <taxon>Pseudomonadati</taxon>
        <taxon>Pseudomonadota</taxon>
        <taxon>Alphaproteobacteria</taxon>
        <taxon>Sphingomonadales</taxon>
        <taxon>Erythrobacteraceae</taxon>
        <taxon>Aurantiacibacter</taxon>
    </lineage>
</organism>
<reference evidence="2 3" key="2">
    <citation type="submission" date="2020-02" db="EMBL/GenBank/DDBJ databases">
        <title>Erythrobacter dongmakensis sp. nov., isolated from a tidal mudflat.</title>
        <authorList>
            <person name="Kim I.S."/>
        </authorList>
    </citation>
    <scope>NUCLEOTIDE SEQUENCE [LARGE SCALE GENOMIC DNA]</scope>
    <source>
        <strain evidence="2 3">GH3-10</strain>
    </source>
</reference>
<dbReference type="RefSeq" id="WP_160484291.1">
    <property type="nucleotide sequence ID" value="NZ_WUBR01000001.1"/>
</dbReference>
<feature type="transmembrane region" description="Helical" evidence="1">
    <location>
        <begin position="12"/>
        <end position="34"/>
    </location>
</feature>
<name>A0A844X9I9_9SPHN</name>
<feature type="transmembrane region" description="Helical" evidence="1">
    <location>
        <begin position="103"/>
        <end position="125"/>
    </location>
</feature>
<protein>
    <submittedName>
        <fullName evidence="2">Uncharacterized protein</fullName>
    </submittedName>
</protein>
<proteinExistence type="predicted"/>
<dbReference type="Proteomes" id="UP000461409">
    <property type="component" value="Unassembled WGS sequence"/>
</dbReference>
<comment type="caution">
    <text evidence="2">The sequence shown here is derived from an EMBL/GenBank/DDBJ whole genome shotgun (WGS) entry which is preliminary data.</text>
</comment>
<sequence>MIRRAPVFSRILLGAVLLLSGLGYFLPMFAAFSIGDELHDPMALRLMHNLDASGLLAVAKFIHIIAGLALLLNRAVPAALAAAMCVNVCAAFIAVFIEGALMPALFAVLILSLIGLLMLACLPAYRPMLTSGAIADGESPEPGENFQSLFVNPLSGASRMQCLAALAPLIPAAAFFAWIVPGISGTIGLVVLALPAAALLVNAVRARG</sequence>
<dbReference type="EMBL" id="WUBR01000001">
    <property type="protein sequence ID" value="MWV26616.1"/>
    <property type="molecule type" value="Genomic_DNA"/>
</dbReference>
<keyword evidence="1" id="KW-0812">Transmembrane</keyword>
<feature type="transmembrane region" description="Helical" evidence="1">
    <location>
        <begin position="162"/>
        <end position="180"/>
    </location>
</feature>
<feature type="transmembrane region" description="Helical" evidence="1">
    <location>
        <begin position="54"/>
        <end position="72"/>
    </location>
</feature>
<feature type="transmembrane region" description="Helical" evidence="1">
    <location>
        <begin position="79"/>
        <end position="97"/>
    </location>
</feature>
<evidence type="ECO:0000313" key="3">
    <source>
        <dbReference type="Proteomes" id="UP000461409"/>
    </source>
</evidence>
<keyword evidence="1" id="KW-0472">Membrane</keyword>
<gene>
    <name evidence="2" type="ORF">GRF63_01740</name>
</gene>
<accession>A0A844X9I9</accession>
<keyword evidence="3" id="KW-1185">Reference proteome</keyword>
<reference evidence="2 3" key="1">
    <citation type="submission" date="2019-12" db="EMBL/GenBank/DDBJ databases">
        <authorList>
            <person name="Lee S.D."/>
        </authorList>
    </citation>
    <scope>NUCLEOTIDE SEQUENCE [LARGE SCALE GENOMIC DNA]</scope>
    <source>
        <strain evidence="2 3">GH3-10</strain>
    </source>
</reference>